<dbReference type="EMBL" id="CP001032">
    <property type="protein sequence ID" value="ACB77195.1"/>
    <property type="molecule type" value="Genomic_DNA"/>
</dbReference>
<dbReference type="Gene3D" id="3.40.50.12780">
    <property type="entry name" value="N-terminal domain of ligase-like"/>
    <property type="match status" value="1"/>
</dbReference>
<feature type="region of interest" description="Disordered" evidence="1">
    <location>
        <begin position="549"/>
        <end position="578"/>
    </location>
</feature>
<evidence type="ECO:0000256" key="1">
    <source>
        <dbReference type="SAM" id="MobiDB-lite"/>
    </source>
</evidence>
<dbReference type="eggNOG" id="COG0318">
    <property type="taxonomic scope" value="Bacteria"/>
</dbReference>
<gene>
    <name evidence="3" type="ordered locus">Oter_3921</name>
</gene>
<dbReference type="SUPFAM" id="SSF56801">
    <property type="entry name" value="Acetyl-CoA synthetase-like"/>
    <property type="match status" value="1"/>
</dbReference>
<dbReference type="AlphaFoldDB" id="B1ZZC3"/>
<sequence>MLTLRGISPASMSTPILRRRSYLPYWLELVAAVAARVLYRVGASGTEHIPPTGGALLIANHLSYVDCVVLQMASPRRIRFVGFREPGMPWLLDFFLRHSGAILIASRHPIDGMKQAIRCLKAGELVGVFPEGHISRTGQLMEIKRGFSVMARHAGVPVIPAGIDGAWGSVFSFAGNKYLWKSPRLKPTPVFVAFGAPIPSEQASIAVARKAMLDQGAIAFDQRPVLRRNLARECVQSLAKRPGHVLVIDRTTERKPFKAATLLAVAAALSRRIKVTIPEKRVGIVLPPGAGAFIANLAVICAGKVPVNLNFTLGSISSVACIRMADVRTVISAEAMRAKIPSFPWPERTLDITREIAACGKKRILPWLAAAWLLPNQWVATLLGIPHIGDREEVGLLFTSGSAGEPKGVMLTHRNILANCSQIASLPILPPVCSLMGCLPLFHSFGFTVTLWFPMLRRCRVVTVPSPLDTRKIVDAIRDEQVTVLVGAPTFIRPILKKAQPSELKSLDIVVTGAEKLPDDLYRAFLETFHIEILQGYGLTETTPVTNVNQPDPPLEPAAPAPQHGKRTGSTGRLFPGMTARVVDPDTGRELAVTETGMVLFRGANVFSGYLNDEEKTRAAFKDGWFVTGDLGRFDEDGFLFIEGRMSRFSKIGGEMVPHVTIEQKIAELFKIDQNEGPRIAVTSIPDPTKGEALVLLTRDPISNEELRARLLEAGLPNLWVPKIIQRVELIPLLGSGKLDIKGCRALALQSAGG</sequence>
<reference evidence="3 4" key="1">
    <citation type="journal article" date="2011" name="J. Bacteriol.">
        <title>Genome sequence of the verrucomicrobium Opitutus terrae PB90-1, an abundant inhabitant of rice paddy soil ecosystems.</title>
        <authorList>
            <person name="van Passel M.W."/>
            <person name="Kant R."/>
            <person name="Palva A."/>
            <person name="Copeland A."/>
            <person name="Lucas S."/>
            <person name="Lapidus A."/>
            <person name="Glavina del Rio T."/>
            <person name="Pitluck S."/>
            <person name="Goltsman E."/>
            <person name="Clum A."/>
            <person name="Sun H."/>
            <person name="Schmutz J."/>
            <person name="Larimer F.W."/>
            <person name="Land M.L."/>
            <person name="Hauser L."/>
            <person name="Kyrpides N."/>
            <person name="Mikhailova N."/>
            <person name="Richardson P.P."/>
            <person name="Janssen P.H."/>
            <person name="de Vos W.M."/>
            <person name="Smidt H."/>
        </authorList>
    </citation>
    <scope>NUCLEOTIDE SEQUENCE [LARGE SCALE GENOMIC DNA]</scope>
    <source>
        <strain evidence="4">DSM 11246 / JCM 15787 / PB90-1</strain>
    </source>
</reference>
<dbReference type="InterPro" id="IPR042099">
    <property type="entry name" value="ANL_N_sf"/>
</dbReference>
<feature type="domain" description="Phospholipid/glycerol acyltransferase" evidence="2">
    <location>
        <begin position="55"/>
        <end position="166"/>
    </location>
</feature>
<keyword evidence="3" id="KW-0436">Ligase</keyword>
<evidence type="ECO:0000313" key="3">
    <source>
        <dbReference type="EMBL" id="ACB77195.1"/>
    </source>
</evidence>
<dbReference type="HOGENOM" id="CLU_000022_59_8_0"/>
<dbReference type="InterPro" id="IPR002123">
    <property type="entry name" value="Plipid/glycerol_acylTrfase"/>
</dbReference>
<protein>
    <submittedName>
        <fullName evidence="3">AMP-dependent synthetase and ligase</fullName>
    </submittedName>
</protein>
<dbReference type="PANTHER" id="PTHR43767:SF1">
    <property type="entry name" value="NONRIBOSOMAL PEPTIDE SYNTHASE PES1 (EUROFUNG)-RELATED"/>
    <property type="match status" value="1"/>
</dbReference>
<dbReference type="Proteomes" id="UP000007013">
    <property type="component" value="Chromosome"/>
</dbReference>
<evidence type="ECO:0000259" key="2">
    <source>
        <dbReference type="SMART" id="SM00563"/>
    </source>
</evidence>
<dbReference type="Pfam" id="PF00501">
    <property type="entry name" value="AMP-binding"/>
    <property type="match status" value="1"/>
</dbReference>
<proteinExistence type="predicted"/>
<evidence type="ECO:0000313" key="4">
    <source>
        <dbReference type="Proteomes" id="UP000007013"/>
    </source>
</evidence>
<dbReference type="SMART" id="SM00563">
    <property type="entry name" value="PlsC"/>
    <property type="match status" value="1"/>
</dbReference>
<dbReference type="InterPro" id="IPR000873">
    <property type="entry name" value="AMP-dep_synth/lig_dom"/>
</dbReference>
<dbReference type="SUPFAM" id="SSF69593">
    <property type="entry name" value="Glycerol-3-phosphate (1)-acyltransferase"/>
    <property type="match status" value="1"/>
</dbReference>
<dbReference type="GO" id="GO:0016878">
    <property type="term" value="F:acid-thiol ligase activity"/>
    <property type="evidence" value="ECO:0007669"/>
    <property type="project" value="UniProtKB-ARBA"/>
</dbReference>
<dbReference type="STRING" id="452637.Oter_3921"/>
<dbReference type="KEGG" id="ote:Oter_3921"/>
<dbReference type="eggNOG" id="COG0204">
    <property type="taxonomic scope" value="Bacteria"/>
</dbReference>
<dbReference type="PANTHER" id="PTHR43767">
    <property type="entry name" value="LONG-CHAIN-FATTY-ACID--COA LIGASE"/>
    <property type="match status" value="1"/>
</dbReference>
<dbReference type="CDD" id="cd07989">
    <property type="entry name" value="LPLAT_AGPAT-like"/>
    <property type="match status" value="1"/>
</dbReference>
<dbReference type="InterPro" id="IPR050237">
    <property type="entry name" value="ATP-dep_AMP-bd_enzyme"/>
</dbReference>
<accession>B1ZZC3</accession>
<dbReference type="Gene3D" id="3.30.300.30">
    <property type="match status" value="1"/>
</dbReference>
<name>B1ZZC3_OPITP</name>
<keyword evidence="4" id="KW-1185">Reference proteome</keyword>
<dbReference type="InterPro" id="IPR045851">
    <property type="entry name" value="AMP-bd_C_sf"/>
</dbReference>
<dbReference type="Pfam" id="PF01553">
    <property type="entry name" value="Acyltransferase"/>
    <property type="match status" value="1"/>
</dbReference>
<dbReference type="GO" id="GO:0016746">
    <property type="term" value="F:acyltransferase activity"/>
    <property type="evidence" value="ECO:0007669"/>
    <property type="project" value="InterPro"/>
</dbReference>
<organism evidence="3 4">
    <name type="scientific">Opitutus terrae (strain DSM 11246 / JCM 15787 / PB90-1)</name>
    <dbReference type="NCBI Taxonomy" id="452637"/>
    <lineage>
        <taxon>Bacteria</taxon>
        <taxon>Pseudomonadati</taxon>
        <taxon>Verrucomicrobiota</taxon>
        <taxon>Opitutia</taxon>
        <taxon>Opitutales</taxon>
        <taxon>Opitutaceae</taxon>
        <taxon>Opitutus</taxon>
    </lineage>
</organism>
<feature type="compositionally biased region" description="Pro residues" evidence="1">
    <location>
        <begin position="551"/>
        <end position="560"/>
    </location>
</feature>